<evidence type="ECO:0000256" key="3">
    <source>
        <dbReference type="ARBA" id="ARBA00022729"/>
    </source>
</evidence>
<dbReference type="GO" id="GO:0016837">
    <property type="term" value="F:carbon-oxygen lyase activity, acting on polysaccharides"/>
    <property type="evidence" value="ECO:0007669"/>
    <property type="project" value="TreeGrafter"/>
</dbReference>
<evidence type="ECO:0000256" key="2">
    <source>
        <dbReference type="ARBA" id="ARBA00022525"/>
    </source>
</evidence>
<sequence>MANRQDLTAQLPDGRTFQFWEVEQNYEREIHVDNKNPQASDKNSGSASEPFKTINAAAQAATPGTRILIHGGVYRETVQPAMGGESPEKMISYEAYEGEEVIIKASVEVNDFKPSEGWNLRRGFRNDTAIPEGIKVWEIELNPEDFKGYNPFCAVNIIHDRLFIEFSKTDMTPYLNRRGMVFIDGKPMRQVPLYYQLAQHENAYWVEANGQKVHIRLAGDDEPWNHMVELSNREQCFAPKVPFLSYIRVKGLTLAHAAMGAPVPQRGSLSCHRGHHWIIEDCTIDWANAVGIDCGNECWHHTPIEGQIKGNSIIRRNTIKDAGVCGIAGIGSTNLLIEDNCIVGTGWQRMELSWEAGGIKLHNTINALIRRNVIKECYGCDALWLDVGNENCRITSNLFIDGIDSREHIFIECTRDKENLIDNNILWNVEGRYDRNAVPAEPGSSGWYRNTEMLVKNGYGIYLEGTDRLRMVNNLIGNCNKAGFFAKVVAFRISKRGGTTRENKFFNNLFYNCGEAAIIMPNQHNEAEGNAYAKMPGGFLRVMSPEPEMCLDLATWQEFCGFDLTGCMVDAEININSADLTMEVVFKGGVPQVKSDSKVCTDYFGNEVQGKRVAGPIAGLNEKKMRFSIDPRASQSQSRESALEQY</sequence>
<evidence type="ECO:0000256" key="1">
    <source>
        <dbReference type="ARBA" id="ARBA00004613"/>
    </source>
</evidence>
<feature type="region of interest" description="Disordered" evidence="4">
    <location>
        <begin position="30"/>
        <end position="49"/>
    </location>
</feature>
<keyword evidence="3" id="KW-0732">Signal</keyword>
<dbReference type="Proteomes" id="UP000295636">
    <property type="component" value="Unassembled WGS sequence"/>
</dbReference>
<evidence type="ECO:0000259" key="5">
    <source>
        <dbReference type="Pfam" id="PF13229"/>
    </source>
</evidence>
<name>A0A4R5K9W8_9BACL</name>
<dbReference type="RefSeq" id="WP_133235725.1">
    <property type="nucleotide sequence ID" value="NZ_SMRT01000024.1"/>
</dbReference>
<dbReference type="Pfam" id="PF13229">
    <property type="entry name" value="Beta_helix"/>
    <property type="match status" value="1"/>
</dbReference>
<comment type="caution">
    <text evidence="6">The sequence shown here is derived from an EMBL/GenBank/DDBJ whole genome shotgun (WGS) entry which is preliminary data.</text>
</comment>
<dbReference type="OrthoDB" id="9765222at2"/>
<dbReference type="PANTHER" id="PTHR40088">
    <property type="entry name" value="PECTATE LYASE (EUROFUNG)"/>
    <property type="match status" value="1"/>
</dbReference>
<evidence type="ECO:0000256" key="4">
    <source>
        <dbReference type="SAM" id="MobiDB-lite"/>
    </source>
</evidence>
<dbReference type="InterPro" id="IPR052052">
    <property type="entry name" value="Polysaccharide_Lyase_9"/>
</dbReference>
<dbReference type="AlphaFoldDB" id="A0A4R5K9W8"/>
<feature type="compositionally biased region" description="Polar residues" evidence="4">
    <location>
        <begin position="35"/>
        <end position="47"/>
    </location>
</feature>
<organism evidence="6 7">
    <name type="scientific">Paenibacillus piri</name>
    <dbReference type="NCBI Taxonomy" id="2547395"/>
    <lineage>
        <taxon>Bacteria</taxon>
        <taxon>Bacillati</taxon>
        <taxon>Bacillota</taxon>
        <taxon>Bacilli</taxon>
        <taxon>Bacillales</taxon>
        <taxon>Paenibacillaceae</taxon>
        <taxon>Paenibacillus</taxon>
    </lineage>
</organism>
<dbReference type="SUPFAM" id="SSF51126">
    <property type="entry name" value="Pectin lyase-like"/>
    <property type="match status" value="1"/>
</dbReference>
<feature type="domain" description="Right handed beta helix" evidence="5">
    <location>
        <begin position="272"/>
        <end position="428"/>
    </location>
</feature>
<keyword evidence="7" id="KW-1185">Reference proteome</keyword>
<comment type="subcellular location">
    <subcellularLocation>
        <location evidence="1">Secreted</location>
    </subcellularLocation>
</comment>
<dbReference type="EMBL" id="SMRT01000024">
    <property type="protein sequence ID" value="TDF91829.1"/>
    <property type="molecule type" value="Genomic_DNA"/>
</dbReference>
<dbReference type="InterPro" id="IPR012334">
    <property type="entry name" value="Pectin_lyas_fold"/>
</dbReference>
<keyword evidence="2" id="KW-0964">Secreted</keyword>
<dbReference type="GO" id="GO:0005576">
    <property type="term" value="C:extracellular region"/>
    <property type="evidence" value="ECO:0007669"/>
    <property type="project" value="UniProtKB-SubCell"/>
</dbReference>
<reference evidence="6 7" key="1">
    <citation type="submission" date="2019-03" db="EMBL/GenBank/DDBJ databases">
        <title>This is whole genome sequence of Paenibacillus sp MS74 strain.</title>
        <authorList>
            <person name="Trinh H.N."/>
        </authorList>
    </citation>
    <scope>NUCLEOTIDE SEQUENCE [LARGE SCALE GENOMIC DNA]</scope>
    <source>
        <strain evidence="6 7">MS74</strain>
    </source>
</reference>
<dbReference type="InterPro" id="IPR039448">
    <property type="entry name" value="Beta_helix"/>
</dbReference>
<gene>
    <name evidence="6" type="ORF">E1757_31295</name>
</gene>
<dbReference type="InterPro" id="IPR011050">
    <property type="entry name" value="Pectin_lyase_fold/virulence"/>
</dbReference>
<proteinExistence type="predicted"/>
<evidence type="ECO:0000313" key="7">
    <source>
        <dbReference type="Proteomes" id="UP000295636"/>
    </source>
</evidence>
<accession>A0A4R5K9W8</accession>
<dbReference type="Gene3D" id="2.160.20.10">
    <property type="entry name" value="Single-stranded right-handed beta-helix, Pectin lyase-like"/>
    <property type="match status" value="2"/>
</dbReference>
<protein>
    <submittedName>
        <fullName evidence="6">Right-handed parallel beta-helix repeat-containing protein</fullName>
    </submittedName>
</protein>
<dbReference type="PANTHER" id="PTHR40088:SF2">
    <property type="entry name" value="SECRETED SUGAR HYDROLASE"/>
    <property type="match status" value="1"/>
</dbReference>
<evidence type="ECO:0000313" key="6">
    <source>
        <dbReference type="EMBL" id="TDF91829.1"/>
    </source>
</evidence>